<evidence type="ECO:0000313" key="2">
    <source>
        <dbReference type="Proteomes" id="UP001329430"/>
    </source>
</evidence>
<evidence type="ECO:0008006" key="3">
    <source>
        <dbReference type="Google" id="ProtNLM"/>
    </source>
</evidence>
<gene>
    <name evidence="1" type="ORF">RI129_002917</name>
</gene>
<dbReference type="EMBL" id="JAVRBK010000002">
    <property type="protein sequence ID" value="KAK5648025.1"/>
    <property type="molecule type" value="Genomic_DNA"/>
</dbReference>
<sequence length="192" mass="21881">MPQVDLLFGKFQAREIDAVIASNNILSFETQLTQIRNSITEVSDSCDTESLTSKRRKTNECVAFVREAKEVCDIIICQAKERFSFTGHLVAASLFFSENYIQYSTCFPVKKMEDTITVYPFFNGPKLRTELTVIYETEEFRSISGLLQLYDLISQNSELSETFSETLKLLKILINIPMASAEAERCFLHLNG</sequence>
<protein>
    <recommendedName>
        <fullName evidence="3">HAT C-terminal dimerisation domain-containing protein</fullName>
    </recommendedName>
</protein>
<dbReference type="Proteomes" id="UP001329430">
    <property type="component" value="Chromosome 2"/>
</dbReference>
<proteinExistence type="predicted"/>
<keyword evidence="2" id="KW-1185">Reference proteome</keyword>
<organism evidence="1 2">
    <name type="scientific">Pyrocoelia pectoralis</name>
    <dbReference type="NCBI Taxonomy" id="417401"/>
    <lineage>
        <taxon>Eukaryota</taxon>
        <taxon>Metazoa</taxon>
        <taxon>Ecdysozoa</taxon>
        <taxon>Arthropoda</taxon>
        <taxon>Hexapoda</taxon>
        <taxon>Insecta</taxon>
        <taxon>Pterygota</taxon>
        <taxon>Neoptera</taxon>
        <taxon>Endopterygota</taxon>
        <taxon>Coleoptera</taxon>
        <taxon>Polyphaga</taxon>
        <taxon>Elateriformia</taxon>
        <taxon>Elateroidea</taxon>
        <taxon>Lampyridae</taxon>
        <taxon>Lampyrinae</taxon>
        <taxon>Pyrocoelia</taxon>
    </lineage>
</organism>
<reference evidence="1 2" key="1">
    <citation type="journal article" date="2024" name="Insects">
        <title>An Improved Chromosome-Level Genome Assembly of the Firefly Pyrocoelia pectoralis.</title>
        <authorList>
            <person name="Fu X."/>
            <person name="Meyer-Rochow V.B."/>
            <person name="Ballantyne L."/>
            <person name="Zhu X."/>
        </authorList>
    </citation>
    <scope>NUCLEOTIDE SEQUENCE [LARGE SCALE GENOMIC DNA]</scope>
    <source>
        <tissue evidence="1">Whole body</tissue>
    </source>
</reference>
<comment type="caution">
    <text evidence="1">The sequence shown here is derived from an EMBL/GenBank/DDBJ whole genome shotgun (WGS) entry which is preliminary data.</text>
</comment>
<dbReference type="AlphaFoldDB" id="A0AAN7VG47"/>
<name>A0AAN7VG47_9COLE</name>
<accession>A0AAN7VG47</accession>
<evidence type="ECO:0000313" key="1">
    <source>
        <dbReference type="EMBL" id="KAK5648025.1"/>
    </source>
</evidence>